<reference evidence="12 13" key="1">
    <citation type="submission" date="2020-07" db="EMBL/GenBank/DDBJ databases">
        <title>Sequencing the genomes of 1000 actinobacteria strains.</title>
        <authorList>
            <person name="Klenk H.-P."/>
        </authorList>
    </citation>
    <scope>NUCLEOTIDE SEQUENCE [LARGE SCALE GENOMIC DNA]</scope>
    <source>
        <strain evidence="12 13">DSM 24552</strain>
    </source>
</reference>
<evidence type="ECO:0000313" key="13">
    <source>
        <dbReference type="Proteomes" id="UP000544110"/>
    </source>
</evidence>
<dbReference type="GO" id="GO:0046872">
    <property type="term" value="F:metal ion binding"/>
    <property type="evidence" value="ECO:0007669"/>
    <property type="project" value="UniProtKB-KW"/>
</dbReference>
<comment type="caution">
    <text evidence="12">The sequence shown here is derived from an EMBL/GenBank/DDBJ whole genome shotgun (WGS) entry which is preliminary data.</text>
</comment>
<dbReference type="InterPro" id="IPR017941">
    <property type="entry name" value="Rieske_2Fe-2S"/>
</dbReference>
<evidence type="ECO:0000256" key="9">
    <source>
        <dbReference type="SAM" id="MobiDB-lite"/>
    </source>
</evidence>
<dbReference type="GO" id="GO:0016705">
    <property type="term" value="F:oxidoreductase activity, acting on paired donors, with incorporation or reduction of molecular oxygen"/>
    <property type="evidence" value="ECO:0007669"/>
    <property type="project" value="UniProtKB-ARBA"/>
</dbReference>
<keyword evidence="6" id="KW-0411">Iron-sulfur</keyword>
<keyword evidence="7" id="KW-1015">Disulfide bond</keyword>
<evidence type="ECO:0000256" key="3">
    <source>
        <dbReference type="ARBA" id="ARBA00022714"/>
    </source>
</evidence>
<dbReference type="Pfam" id="PF00355">
    <property type="entry name" value="Rieske"/>
    <property type="match status" value="1"/>
</dbReference>
<dbReference type="AlphaFoldDB" id="A0A7Y9RUX3"/>
<keyword evidence="13" id="KW-1185">Reference proteome</keyword>
<evidence type="ECO:0000259" key="11">
    <source>
        <dbReference type="PROSITE" id="PS51296"/>
    </source>
</evidence>
<dbReference type="Gene3D" id="2.102.10.10">
    <property type="entry name" value="Rieske [2Fe-2S] iron-sulphur domain"/>
    <property type="match status" value="1"/>
</dbReference>
<proteinExistence type="predicted"/>
<dbReference type="CDD" id="cd03467">
    <property type="entry name" value="Rieske"/>
    <property type="match status" value="1"/>
</dbReference>
<evidence type="ECO:0000313" key="12">
    <source>
        <dbReference type="EMBL" id="NYG55774.1"/>
    </source>
</evidence>
<dbReference type="PANTHER" id="PTHR10134">
    <property type="entry name" value="CYTOCHROME B-C1 COMPLEX SUBUNIT RIESKE, MITOCHONDRIAL"/>
    <property type="match status" value="1"/>
</dbReference>
<evidence type="ECO:0000256" key="5">
    <source>
        <dbReference type="ARBA" id="ARBA00023004"/>
    </source>
</evidence>
<evidence type="ECO:0000256" key="4">
    <source>
        <dbReference type="ARBA" id="ARBA00022723"/>
    </source>
</evidence>
<name>A0A7Y9RUX3_9ACTN</name>
<evidence type="ECO:0000256" key="10">
    <source>
        <dbReference type="SAM" id="SignalP"/>
    </source>
</evidence>
<protein>
    <recommendedName>
        <fullName evidence="2">Cytochrome bc1 complex Rieske iron-sulfur subunit</fullName>
    </recommendedName>
    <alternativeName>
        <fullName evidence="8">Cytochrome bc1 reductase complex subunit QcrA</fullName>
    </alternativeName>
</protein>
<dbReference type="InterPro" id="IPR014349">
    <property type="entry name" value="Rieske_Fe-S_prot"/>
</dbReference>
<dbReference type="FunFam" id="2.102.10.10:FF:000016">
    <property type="entry name" value="Nitrite reductase/ring-hydroxylating ferredoxin subunit"/>
    <property type="match status" value="1"/>
</dbReference>
<dbReference type="PROSITE" id="PS51318">
    <property type="entry name" value="TAT"/>
    <property type="match status" value="1"/>
</dbReference>
<feature type="region of interest" description="Disordered" evidence="9">
    <location>
        <begin position="45"/>
        <end position="71"/>
    </location>
</feature>
<keyword evidence="10" id="KW-0732">Signal</keyword>
<feature type="domain" description="Rieske" evidence="11">
    <location>
        <begin position="66"/>
        <end position="157"/>
    </location>
</feature>
<keyword evidence="4" id="KW-0479">Metal-binding</keyword>
<dbReference type="PROSITE" id="PS51296">
    <property type="entry name" value="RIESKE"/>
    <property type="match status" value="1"/>
</dbReference>
<evidence type="ECO:0000256" key="8">
    <source>
        <dbReference type="ARBA" id="ARBA00029586"/>
    </source>
</evidence>
<evidence type="ECO:0000256" key="2">
    <source>
        <dbReference type="ARBA" id="ARBA00015816"/>
    </source>
</evidence>
<dbReference type="InterPro" id="IPR006311">
    <property type="entry name" value="TAT_signal"/>
</dbReference>
<dbReference type="GO" id="GO:0051537">
    <property type="term" value="F:2 iron, 2 sulfur cluster binding"/>
    <property type="evidence" value="ECO:0007669"/>
    <property type="project" value="UniProtKB-KW"/>
</dbReference>
<dbReference type="EMBL" id="JACCAC010000001">
    <property type="protein sequence ID" value="NYG55774.1"/>
    <property type="molecule type" value="Genomic_DNA"/>
</dbReference>
<keyword evidence="5" id="KW-0408">Iron</keyword>
<evidence type="ECO:0000256" key="1">
    <source>
        <dbReference type="ARBA" id="ARBA00002494"/>
    </source>
</evidence>
<dbReference type="InterPro" id="IPR036922">
    <property type="entry name" value="Rieske_2Fe-2S_sf"/>
</dbReference>
<dbReference type="RefSeq" id="WP_179518164.1">
    <property type="nucleotide sequence ID" value="NZ_JACCAC010000001.1"/>
</dbReference>
<feature type="chain" id="PRO_5031521056" description="Cytochrome bc1 complex Rieske iron-sulfur subunit" evidence="10">
    <location>
        <begin position="35"/>
        <end position="158"/>
    </location>
</feature>
<sequence>MTHDDRPAPRAACLSRRHALGGAALAGLGVPVLAACAGDGGATSAGSGAGSGSGSGSGGSGSGMTGALTSTADVPEGSGVIFADQGVVVTQPTAGEFKAFSTTCTHQGCDVTDVTDTIVCPCHSSTFALADGAPLGGPATDPLEEIAITVEGDQIVLG</sequence>
<gene>
    <name evidence="12" type="ORF">BJ989_002078</name>
</gene>
<evidence type="ECO:0000256" key="7">
    <source>
        <dbReference type="ARBA" id="ARBA00023157"/>
    </source>
</evidence>
<organism evidence="12 13">
    <name type="scientific">Nocardioides perillae</name>
    <dbReference type="NCBI Taxonomy" id="1119534"/>
    <lineage>
        <taxon>Bacteria</taxon>
        <taxon>Bacillati</taxon>
        <taxon>Actinomycetota</taxon>
        <taxon>Actinomycetes</taxon>
        <taxon>Propionibacteriales</taxon>
        <taxon>Nocardioidaceae</taxon>
        <taxon>Nocardioides</taxon>
    </lineage>
</organism>
<evidence type="ECO:0000256" key="6">
    <source>
        <dbReference type="ARBA" id="ARBA00023014"/>
    </source>
</evidence>
<feature type="compositionally biased region" description="Gly residues" evidence="9">
    <location>
        <begin position="45"/>
        <end position="64"/>
    </location>
</feature>
<keyword evidence="3" id="KW-0001">2Fe-2S</keyword>
<dbReference type="GO" id="GO:0004497">
    <property type="term" value="F:monooxygenase activity"/>
    <property type="evidence" value="ECO:0007669"/>
    <property type="project" value="UniProtKB-ARBA"/>
</dbReference>
<dbReference type="SUPFAM" id="SSF50022">
    <property type="entry name" value="ISP domain"/>
    <property type="match status" value="1"/>
</dbReference>
<dbReference type="Proteomes" id="UP000544110">
    <property type="component" value="Unassembled WGS sequence"/>
</dbReference>
<feature type="signal peptide" evidence="10">
    <location>
        <begin position="1"/>
        <end position="34"/>
    </location>
</feature>
<accession>A0A7Y9RUX3</accession>
<comment type="function">
    <text evidence="1">Iron-sulfur subunit of the cytochrome bc1 complex, an essential component of the respiratory electron transport chain required for ATP synthesis. The bc1 complex catalyzes the oxidation of menaquinol and the reduction of cytochrome c in the respiratory chain. The bc1 complex operates through a Q-cycle mechanism that couples electron transfer to generation of the proton gradient that drives ATP synthesis.</text>
</comment>